<dbReference type="Pfam" id="PF26557">
    <property type="entry name" value="Cullin_AB"/>
    <property type="match status" value="1"/>
</dbReference>
<protein>
    <recommendedName>
        <fullName evidence="2">Cullin family profile domain-containing protein</fullName>
    </recommendedName>
</protein>
<keyword evidence="4" id="KW-1185">Reference proteome</keyword>
<dbReference type="PROSITE" id="PS50069">
    <property type="entry name" value="CULLIN_2"/>
    <property type="match status" value="1"/>
</dbReference>
<dbReference type="InterPro" id="IPR036317">
    <property type="entry name" value="Cullin_homology_sf"/>
</dbReference>
<evidence type="ECO:0000313" key="3">
    <source>
        <dbReference type="EMBL" id="KAK9107136.1"/>
    </source>
</evidence>
<dbReference type="Proteomes" id="UP001420932">
    <property type="component" value="Unassembled WGS sequence"/>
</dbReference>
<dbReference type="InterPro" id="IPR016158">
    <property type="entry name" value="Cullin_homology"/>
</dbReference>
<proteinExistence type="inferred from homology"/>
<sequence length="162" mass="18760">MENMKADLTLAENMQINLEEYLNLNPQKRPKIAFNVRAIDSTFWPSYKSPIPKLPAELKKCVSTFEIFYREKVLTMFRKDLNTSKRNLPWIYNVGTCTICSYFKQKTVKLDLTALQAAVLMVFNDADVWSFSAIKRAVDLNDDDLTEVLYSLTMGKCKILKK</sequence>
<evidence type="ECO:0000256" key="1">
    <source>
        <dbReference type="PROSITE-ProRule" id="PRU00330"/>
    </source>
</evidence>
<dbReference type="InterPro" id="IPR045093">
    <property type="entry name" value="Cullin"/>
</dbReference>
<dbReference type="InterPro" id="IPR059120">
    <property type="entry name" value="Cullin-like_AB"/>
</dbReference>
<dbReference type="Gene3D" id="3.30.230.130">
    <property type="entry name" value="Cullin, Chain C, Domain 2"/>
    <property type="match status" value="1"/>
</dbReference>
<comment type="caution">
    <text evidence="3">The sequence shown here is derived from an EMBL/GenBank/DDBJ whole genome shotgun (WGS) entry which is preliminary data.</text>
</comment>
<reference evidence="3 4" key="1">
    <citation type="submission" date="2024-01" db="EMBL/GenBank/DDBJ databases">
        <title>Genome assemblies of Stephania.</title>
        <authorList>
            <person name="Yang L."/>
        </authorList>
    </citation>
    <scope>NUCLEOTIDE SEQUENCE [LARGE SCALE GENOMIC DNA]</scope>
    <source>
        <strain evidence="3">YNDBR</strain>
        <tissue evidence="3">Leaf</tissue>
    </source>
</reference>
<dbReference type="SUPFAM" id="SSF75632">
    <property type="entry name" value="Cullin homology domain"/>
    <property type="match status" value="1"/>
</dbReference>
<gene>
    <name evidence="3" type="ORF">Syun_023147</name>
</gene>
<organism evidence="3 4">
    <name type="scientific">Stephania yunnanensis</name>
    <dbReference type="NCBI Taxonomy" id="152371"/>
    <lineage>
        <taxon>Eukaryota</taxon>
        <taxon>Viridiplantae</taxon>
        <taxon>Streptophyta</taxon>
        <taxon>Embryophyta</taxon>
        <taxon>Tracheophyta</taxon>
        <taxon>Spermatophyta</taxon>
        <taxon>Magnoliopsida</taxon>
        <taxon>Ranunculales</taxon>
        <taxon>Menispermaceae</taxon>
        <taxon>Menispermoideae</taxon>
        <taxon>Cissampelideae</taxon>
        <taxon>Stephania</taxon>
    </lineage>
</organism>
<dbReference type="AlphaFoldDB" id="A0AAP0F8E8"/>
<dbReference type="PANTHER" id="PTHR11932">
    <property type="entry name" value="CULLIN"/>
    <property type="match status" value="1"/>
</dbReference>
<dbReference type="EMBL" id="JBBNAF010000010">
    <property type="protein sequence ID" value="KAK9107136.1"/>
    <property type="molecule type" value="Genomic_DNA"/>
</dbReference>
<evidence type="ECO:0000313" key="4">
    <source>
        <dbReference type="Proteomes" id="UP001420932"/>
    </source>
</evidence>
<accession>A0AAP0F8E8</accession>
<name>A0AAP0F8E8_9MAGN</name>
<comment type="similarity">
    <text evidence="1">Belongs to the cullin family.</text>
</comment>
<evidence type="ECO:0000259" key="2">
    <source>
        <dbReference type="PROSITE" id="PS50069"/>
    </source>
</evidence>
<dbReference type="GO" id="GO:0006511">
    <property type="term" value="P:ubiquitin-dependent protein catabolic process"/>
    <property type="evidence" value="ECO:0007669"/>
    <property type="project" value="InterPro"/>
</dbReference>
<dbReference type="GO" id="GO:0031625">
    <property type="term" value="F:ubiquitin protein ligase binding"/>
    <property type="evidence" value="ECO:0007669"/>
    <property type="project" value="InterPro"/>
</dbReference>
<feature type="domain" description="Cullin family profile" evidence="2">
    <location>
        <begin position="1"/>
        <end position="153"/>
    </location>
</feature>